<proteinExistence type="predicted"/>
<dbReference type="AlphaFoldDB" id="A0A7I8KJW4"/>
<keyword evidence="2" id="KW-1185">Reference proteome</keyword>
<reference evidence="1" key="1">
    <citation type="submission" date="2020-02" db="EMBL/GenBank/DDBJ databases">
        <authorList>
            <person name="Scholz U."/>
            <person name="Mascher M."/>
            <person name="Fiebig A."/>
        </authorList>
    </citation>
    <scope>NUCLEOTIDE SEQUENCE</scope>
</reference>
<evidence type="ECO:0000313" key="1">
    <source>
        <dbReference type="EMBL" id="CAA7397285.1"/>
    </source>
</evidence>
<sequence length="41" mass="4880">MDYSFSFFKSNTLFSSSSFYPPYPPSFFFSSYFDIHHTVYG</sequence>
<organism evidence="1 2">
    <name type="scientific">Spirodela intermedia</name>
    <name type="common">Intermediate duckweed</name>
    <dbReference type="NCBI Taxonomy" id="51605"/>
    <lineage>
        <taxon>Eukaryota</taxon>
        <taxon>Viridiplantae</taxon>
        <taxon>Streptophyta</taxon>
        <taxon>Embryophyta</taxon>
        <taxon>Tracheophyta</taxon>
        <taxon>Spermatophyta</taxon>
        <taxon>Magnoliopsida</taxon>
        <taxon>Liliopsida</taxon>
        <taxon>Araceae</taxon>
        <taxon>Lemnoideae</taxon>
        <taxon>Spirodela</taxon>
    </lineage>
</organism>
<dbReference type="EMBL" id="LR746269">
    <property type="protein sequence ID" value="CAA7397285.1"/>
    <property type="molecule type" value="Genomic_DNA"/>
</dbReference>
<evidence type="ECO:0000313" key="2">
    <source>
        <dbReference type="Proteomes" id="UP000663760"/>
    </source>
</evidence>
<accession>A0A7I8KJW4</accession>
<gene>
    <name evidence="1" type="ORF">SI8410_06007950</name>
</gene>
<dbReference type="Proteomes" id="UP000663760">
    <property type="component" value="Chromosome 6"/>
</dbReference>
<protein>
    <submittedName>
        <fullName evidence="1">Uncharacterized protein</fullName>
    </submittedName>
</protein>
<name>A0A7I8KJW4_SPIIN</name>